<keyword evidence="5" id="KW-1185">Reference proteome</keyword>
<dbReference type="AlphaFoldDB" id="A0A8J2YUL5"/>
<dbReference type="PANTHER" id="PTHR37302">
    <property type="entry name" value="SLR1116 PROTEIN"/>
    <property type="match status" value="1"/>
</dbReference>
<keyword evidence="2 3" id="KW-0479">Metal-binding</keyword>
<feature type="binding site" evidence="3">
    <location>
        <position position="137"/>
    </location>
    <ligand>
        <name>a divalent metal cation</name>
        <dbReference type="ChEBI" id="CHEBI:60240"/>
    </ligand>
</feature>
<dbReference type="EMBL" id="BMJQ01000008">
    <property type="protein sequence ID" value="GGF23309.1"/>
    <property type="molecule type" value="Genomic_DNA"/>
</dbReference>
<comment type="similarity">
    <text evidence="1">Belongs to the DinB family.</text>
</comment>
<dbReference type="RefSeq" id="WP_189047467.1">
    <property type="nucleotide sequence ID" value="NZ_BMJQ01000008.1"/>
</dbReference>
<sequence>MPNNLLAMLTRYNRWANGLIFEAVAALPEGEAEKPRQTVFSSILRTLDHVYVVGRIFQAHLEGRPHGYEARVSPETPQLGELAAWQRALDDWYVSIGDRLSADGADEPVDFTFVDGGSGRMTRAEILLHVVNHTSYHRGFVADLLRQIPARAPVTDLPVFIRDRSRGAGA</sequence>
<comment type="caution">
    <text evidence="4">The sequence shown here is derived from an EMBL/GenBank/DDBJ whole genome shotgun (WGS) entry which is preliminary data.</text>
</comment>
<evidence type="ECO:0000313" key="4">
    <source>
        <dbReference type="EMBL" id="GGF23309.1"/>
    </source>
</evidence>
<dbReference type="Proteomes" id="UP000646365">
    <property type="component" value="Unassembled WGS sequence"/>
</dbReference>
<protein>
    <submittedName>
        <fullName evidence="4">DNA damage-inducible protein DinB</fullName>
    </submittedName>
</protein>
<dbReference type="GO" id="GO:0046872">
    <property type="term" value="F:metal ion binding"/>
    <property type="evidence" value="ECO:0007669"/>
    <property type="project" value="UniProtKB-KW"/>
</dbReference>
<name>A0A8J2YUL5_9PROT</name>
<evidence type="ECO:0000256" key="2">
    <source>
        <dbReference type="ARBA" id="ARBA00022723"/>
    </source>
</evidence>
<dbReference type="InterPro" id="IPR034660">
    <property type="entry name" value="DinB/YfiT-like"/>
</dbReference>
<dbReference type="SUPFAM" id="SSF109854">
    <property type="entry name" value="DinB/YfiT-like putative metalloenzymes"/>
    <property type="match status" value="1"/>
</dbReference>
<reference evidence="4" key="1">
    <citation type="journal article" date="2014" name="Int. J. Syst. Evol. Microbiol.">
        <title>Complete genome sequence of Corynebacterium casei LMG S-19264T (=DSM 44701T), isolated from a smear-ripened cheese.</title>
        <authorList>
            <consortium name="US DOE Joint Genome Institute (JGI-PGF)"/>
            <person name="Walter F."/>
            <person name="Albersmeier A."/>
            <person name="Kalinowski J."/>
            <person name="Ruckert C."/>
        </authorList>
    </citation>
    <scope>NUCLEOTIDE SEQUENCE</scope>
    <source>
        <strain evidence="4">CGMCC 1.15725</strain>
    </source>
</reference>
<dbReference type="PANTHER" id="PTHR37302:SF1">
    <property type="entry name" value="PROTEIN DINB"/>
    <property type="match status" value="1"/>
</dbReference>
<organism evidence="4 5">
    <name type="scientific">Aliidongia dinghuensis</name>
    <dbReference type="NCBI Taxonomy" id="1867774"/>
    <lineage>
        <taxon>Bacteria</taxon>
        <taxon>Pseudomonadati</taxon>
        <taxon>Pseudomonadota</taxon>
        <taxon>Alphaproteobacteria</taxon>
        <taxon>Rhodospirillales</taxon>
        <taxon>Dongiaceae</taxon>
        <taxon>Aliidongia</taxon>
    </lineage>
</organism>
<accession>A0A8J2YUL5</accession>
<reference evidence="4" key="2">
    <citation type="submission" date="2020-09" db="EMBL/GenBank/DDBJ databases">
        <authorList>
            <person name="Sun Q."/>
            <person name="Zhou Y."/>
        </authorList>
    </citation>
    <scope>NUCLEOTIDE SEQUENCE</scope>
    <source>
        <strain evidence="4">CGMCC 1.15725</strain>
    </source>
</reference>
<proteinExistence type="inferred from homology"/>
<feature type="binding site" evidence="3">
    <location>
        <position position="133"/>
    </location>
    <ligand>
        <name>a divalent metal cation</name>
        <dbReference type="ChEBI" id="CHEBI:60240"/>
    </ligand>
</feature>
<dbReference type="InterPro" id="IPR007837">
    <property type="entry name" value="DinB"/>
</dbReference>
<feature type="binding site" evidence="3">
    <location>
        <position position="49"/>
    </location>
    <ligand>
        <name>a divalent metal cation</name>
        <dbReference type="ChEBI" id="CHEBI:60240"/>
    </ligand>
</feature>
<dbReference type="Gene3D" id="1.20.120.450">
    <property type="entry name" value="dinb family like domain"/>
    <property type="match status" value="1"/>
</dbReference>
<evidence type="ECO:0000256" key="3">
    <source>
        <dbReference type="PIRSR" id="PIRSR607837-1"/>
    </source>
</evidence>
<dbReference type="Pfam" id="PF05163">
    <property type="entry name" value="DinB"/>
    <property type="match status" value="1"/>
</dbReference>
<evidence type="ECO:0000313" key="5">
    <source>
        <dbReference type="Proteomes" id="UP000646365"/>
    </source>
</evidence>
<evidence type="ECO:0000256" key="1">
    <source>
        <dbReference type="ARBA" id="ARBA00008635"/>
    </source>
</evidence>
<gene>
    <name evidence="4" type="ORF">GCM10011611_31740</name>
</gene>